<sequence>MAKIQIEEREYETALYQELGSTNGHLWAPGQVLEAFMAFDYSTYTKNPKFWNAVGKNPQLGVNLNPKAPSFKKIKRPLPQFALNLFVQAKRPRSHRMKAEAKLAAHKLGSPCWRFKISQPQHRRLRKLAKAAGNKAYVCYAAPVFHMALKLYTAQLKGTIIDQSTFPPVLALGKHHAWNYSQPGAKGVANSEPEPIEETGLRDRISAMLRDDQQHQEMSPGKALKRLWNAADASSKEEIESMGARRREKYLARRKAINALRTRGQEEARAMIYCLHLINYANTFDMIWLVISPVAKQAKVKS</sequence>
<dbReference type="Proteomes" id="UP001302020">
    <property type="component" value="Chromosome"/>
</dbReference>
<accession>A0ABZ0JJD2</accession>
<proteinExistence type="predicted"/>
<reference evidence="1 2" key="1">
    <citation type="submission" date="2023-05" db="EMBL/GenBank/DDBJ databases">
        <title>Xanthomonas rydalmerenesis sp. nov., a novel Xanthomonas species isolated from Fragaria x ananassa.</title>
        <authorList>
            <person name="McKnight D.J.E."/>
            <person name="Wong-Bajracharya J."/>
            <person name="Okoh E.B."/>
            <person name="Snijders F."/>
            <person name="Lidbetter F."/>
            <person name="Webster J."/>
            <person name="Djordjevic S.P."/>
            <person name="Bogema D.R."/>
            <person name="Chapman T.A."/>
        </authorList>
    </citation>
    <scope>NUCLEOTIDE SEQUENCE [LARGE SCALE GENOMIC DNA]</scope>
    <source>
        <strain evidence="1 2">DAR34883</strain>
    </source>
</reference>
<organism evidence="1 2">
    <name type="scientific">Xanthomonas rydalmerensis</name>
    <dbReference type="NCBI Taxonomy" id="3046274"/>
    <lineage>
        <taxon>Bacteria</taxon>
        <taxon>Pseudomonadati</taxon>
        <taxon>Pseudomonadota</taxon>
        <taxon>Gammaproteobacteria</taxon>
        <taxon>Lysobacterales</taxon>
        <taxon>Lysobacteraceae</taxon>
        <taxon>Xanthomonas</taxon>
    </lineage>
</organism>
<dbReference type="EMBL" id="CP126172">
    <property type="protein sequence ID" value="WOS39908.1"/>
    <property type="molecule type" value="Genomic_DNA"/>
</dbReference>
<dbReference type="RefSeq" id="WP_317843645.1">
    <property type="nucleotide sequence ID" value="NZ_CP126170.1"/>
</dbReference>
<keyword evidence="2" id="KW-1185">Reference proteome</keyword>
<protein>
    <submittedName>
        <fullName evidence="1">Uncharacterized protein</fullName>
    </submittedName>
</protein>
<evidence type="ECO:0000313" key="1">
    <source>
        <dbReference type="EMBL" id="WOS39908.1"/>
    </source>
</evidence>
<gene>
    <name evidence="1" type="ORF">QN243_16015</name>
</gene>
<evidence type="ECO:0000313" key="2">
    <source>
        <dbReference type="Proteomes" id="UP001302020"/>
    </source>
</evidence>
<name>A0ABZ0JJD2_9XANT</name>